<keyword evidence="1" id="KW-0472">Membrane</keyword>
<organism evidence="2 3">
    <name type="scientific">Gordonia insulae</name>
    <dbReference type="NCBI Taxonomy" id="2420509"/>
    <lineage>
        <taxon>Bacteria</taxon>
        <taxon>Bacillati</taxon>
        <taxon>Actinomycetota</taxon>
        <taxon>Actinomycetes</taxon>
        <taxon>Mycobacteriales</taxon>
        <taxon>Gordoniaceae</taxon>
        <taxon>Gordonia</taxon>
    </lineage>
</organism>
<sequence length="177" mass="18574">MTSSTPSETRTTGGTRSGILSVRSAIVIVTGATMVLAVAVAALIWMWQVSVTDAATERSRDELRRSAGGIVAQVFSVDATTWQDDRARARGLVGGAFAARYATELTRPPTAGARAVTWTPEIVGIIDAGPDEGEVLIRAKVVTTPEAGAASTEQRSVTAGFERTGDRWVLTRVGVVS</sequence>
<gene>
    <name evidence="2" type="ORF">D7316_04916</name>
</gene>
<keyword evidence="1" id="KW-1133">Transmembrane helix</keyword>
<keyword evidence="1" id="KW-0812">Transmembrane</keyword>
<dbReference type="AlphaFoldDB" id="A0A3G8JUR5"/>
<proteinExistence type="predicted"/>
<protein>
    <recommendedName>
        <fullName evidence="4">Mce-associated membrane protein</fullName>
    </recommendedName>
</protein>
<reference evidence="2 3" key="1">
    <citation type="submission" date="2018-11" db="EMBL/GenBank/DDBJ databases">
        <title>Gordonia insulae sp. nov., isolated from an island soil.</title>
        <authorList>
            <person name="Kim Y.S."/>
            <person name="Kim S.B."/>
        </authorList>
    </citation>
    <scope>NUCLEOTIDE SEQUENCE [LARGE SCALE GENOMIC DNA]</scope>
    <source>
        <strain evidence="2 3">MMS17-SY073</strain>
    </source>
</reference>
<evidence type="ECO:0000313" key="2">
    <source>
        <dbReference type="EMBL" id="AZG48299.1"/>
    </source>
</evidence>
<dbReference type="RefSeq" id="WP_124710529.1">
    <property type="nucleotide sequence ID" value="NZ_CP033972.1"/>
</dbReference>
<evidence type="ECO:0008006" key="4">
    <source>
        <dbReference type="Google" id="ProtNLM"/>
    </source>
</evidence>
<dbReference type="Proteomes" id="UP000271469">
    <property type="component" value="Chromosome"/>
</dbReference>
<keyword evidence="3" id="KW-1185">Reference proteome</keyword>
<accession>A0A3G8JUR5</accession>
<name>A0A3G8JUR5_9ACTN</name>
<dbReference type="EMBL" id="CP033972">
    <property type="protein sequence ID" value="AZG48299.1"/>
    <property type="molecule type" value="Genomic_DNA"/>
</dbReference>
<feature type="transmembrane region" description="Helical" evidence="1">
    <location>
        <begin position="25"/>
        <end position="47"/>
    </location>
</feature>
<dbReference type="OrthoDB" id="4379928at2"/>
<evidence type="ECO:0000256" key="1">
    <source>
        <dbReference type="SAM" id="Phobius"/>
    </source>
</evidence>
<dbReference type="KEGG" id="gom:D7316_04916"/>
<evidence type="ECO:0000313" key="3">
    <source>
        <dbReference type="Proteomes" id="UP000271469"/>
    </source>
</evidence>